<dbReference type="GeneID" id="56269207"/>
<geneLocation type="plasmid" evidence="2 3">
    <name>pAMEDUM8_300</name>
</geneLocation>
<dbReference type="RefSeq" id="WP_015068588.1">
    <property type="nucleotide sequence ID" value="NZ_CAKMLI010000007.1"/>
</dbReference>
<feature type="transmembrane region" description="Helical" evidence="1">
    <location>
        <begin position="51"/>
        <end position="69"/>
    </location>
</feature>
<dbReference type="Proteomes" id="UP000061468">
    <property type="component" value="Plasmid pAMEDUM8_300"/>
</dbReference>
<keyword evidence="2" id="KW-0614">Plasmid</keyword>
<protein>
    <submittedName>
        <fullName evidence="2">Uncharacterized protein</fullName>
    </submittedName>
</protein>
<dbReference type="EMBL" id="CP013929">
    <property type="protein sequence ID" value="AMJ80774.1"/>
    <property type="molecule type" value="Genomic_DNA"/>
</dbReference>
<keyword evidence="1" id="KW-0472">Membrane</keyword>
<dbReference type="AlphaFoldDB" id="A0AAC8XPV6"/>
<evidence type="ECO:0000313" key="3">
    <source>
        <dbReference type="Proteomes" id="UP000061468"/>
    </source>
</evidence>
<sequence length="105" mass="12240">MSEKVQITTNVARENRLWRAGKRAKLNLVAIQVDALSVVPFPLLYFIKSKWYLLACLMWVLVIGTIDKFKMTPIQGLKRVRAIIAGKQRFITRYSNRQRRFTNGN</sequence>
<proteinExistence type="predicted"/>
<evidence type="ECO:0000313" key="2">
    <source>
        <dbReference type="EMBL" id="AMJ80774.1"/>
    </source>
</evidence>
<name>A0AAC8XPV6_9ALTE</name>
<gene>
    <name evidence="2" type="ORF">AV942_20535</name>
</gene>
<keyword evidence="1" id="KW-1133">Transmembrane helix</keyword>
<reference evidence="2 3" key="1">
    <citation type="submission" date="2015-12" db="EMBL/GenBank/DDBJ databases">
        <title>Intraspecies pangenome expansion in the marine bacterium Alteromonas.</title>
        <authorList>
            <person name="Lopez-Perez M."/>
            <person name="Rodriguez-Valera F."/>
        </authorList>
    </citation>
    <scope>NUCLEOTIDE SEQUENCE [LARGE SCALE GENOMIC DNA]</scope>
    <source>
        <strain evidence="2 3">UM8</strain>
        <plasmid evidence="2 3">pAMEDUM8_300</plasmid>
    </source>
</reference>
<accession>A0AAC8XPV6</accession>
<organism evidence="2 3">
    <name type="scientific">Alteromonas mediterranea</name>
    <dbReference type="NCBI Taxonomy" id="314275"/>
    <lineage>
        <taxon>Bacteria</taxon>
        <taxon>Pseudomonadati</taxon>
        <taxon>Pseudomonadota</taxon>
        <taxon>Gammaproteobacteria</taxon>
        <taxon>Alteromonadales</taxon>
        <taxon>Alteromonadaceae</taxon>
        <taxon>Alteromonas/Salinimonas group</taxon>
        <taxon>Alteromonas</taxon>
    </lineage>
</organism>
<evidence type="ECO:0000256" key="1">
    <source>
        <dbReference type="SAM" id="Phobius"/>
    </source>
</evidence>
<keyword evidence="1" id="KW-0812">Transmembrane</keyword>